<dbReference type="InterPro" id="IPR053746">
    <property type="entry name" value="Viral_HT_Connector_Assembly"/>
</dbReference>
<dbReference type="RefSeq" id="WP_248835531.1">
    <property type="nucleotide sequence ID" value="NZ_JAJEQE010000030.1"/>
</dbReference>
<dbReference type="Gene3D" id="1.10.246.150">
    <property type="match status" value="1"/>
</dbReference>
<reference evidence="1 2" key="1">
    <citation type="submission" date="2021-10" db="EMBL/GenBank/DDBJ databases">
        <title>Anaerobic single-cell dispensing facilitates the cultivation of human gut bacteria.</title>
        <authorList>
            <person name="Afrizal A."/>
        </authorList>
    </citation>
    <scope>NUCLEOTIDE SEQUENCE [LARGE SCALE GENOMIC DNA]</scope>
    <source>
        <strain evidence="1 2">CLA-AA-H246</strain>
    </source>
</reference>
<protein>
    <submittedName>
        <fullName evidence="1">Phage head-tail connector protein</fullName>
    </submittedName>
</protein>
<gene>
    <name evidence="1" type="ORF">LKD42_09290</name>
</gene>
<dbReference type="EMBL" id="JAJEQE010000030">
    <property type="protein sequence ID" value="MCC2149447.1"/>
    <property type="molecule type" value="Genomic_DNA"/>
</dbReference>
<accession>A0ABS8EW72</accession>
<comment type="caution">
    <text evidence="1">The sequence shown here is derived from an EMBL/GenBank/DDBJ whole genome shotgun (WGS) entry which is preliminary data.</text>
</comment>
<dbReference type="Proteomes" id="UP001299235">
    <property type="component" value="Unassembled WGS sequence"/>
</dbReference>
<sequence>MTDFERIKILTGERDEELVEVVLEDATDWVLAYTGRKKMIPELKKTVRDLAVIAINRMGTEGESSRTGAGESYNFDNAPKRIYDVLNRYRLARVGGVAYEAEKE</sequence>
<evidence type="ECO:0000313" key="2">
    <source>
        <dbReference type="Proteomes" id="UP001299235"/>
    </source>
</evidence>
<dbReference type="InterPro" id="IPR021146">
    <property type="entry name" value="Phage_gp6-like_head-tail"/>
</dbReference>
<keyword evidence="2" id="KW-1185">Reference proteome</keyword>
<name>A0ABS8EW72_9FIRM</name>
<organism evidence="1 2">
    <name type="scientific">Hominisplanchenecus faecis</name>
    <dbReference type="NCBI Taxonomy" id="2885351"/>
    <lineage>
        <taxon>Bacteria</taxon>
        <taxon>Bacillati</taxon>
        <taxon>Bacillota</taxon>
        <taxon>Clostridia</taxon>
        <taxon>Lachnospirales</taxon>
        <taxon>Lachnospiraceae</taxon>
        <taxon>Hominisplanchenecus</taxon>
    </lineage>
</organism>
<dbReference type="Pfam" id="PF05135">
    <property type="entry name" value="Phage_connect_1"/>
    <property type="match status" value="1"/>
</dbReference>
<evidence type="ECO:0000313" key="1">
    <source>
        <dbReference type="EMBL" id="MCC2149447.1"/>
    </source>
</evidence>
<proteinExistence type="predicted"/>